<dbReference type="Proteomes" id="UP001303046">
    <property type="component" value="Unassembled WGS sequence"/>
</dbReference>
<evidence type="ECO:0000313" key="1">
    <source>
        <dbReference type="EMBL" id="KAK6741149.1"/>
    </source>
</evidence>
<keyword evidence="2" id="KW-1185">Reference proteome</keyword>
<evidence type="ECO:0000313" key="2">
    <source>
        <dbReference type="Proteomes" id="UP001303046"/>
    </source>
</evidence>
<name>A0ABR1CS68_NECAM</name>
<reference evidence="1 2" key="1">
    <citation type="submission" date="2023-08" db="EMBL/GenBank/DDBJ databases">
        <title>A Necator americanus chromosomal reference genome.</title>
        <authorList>
            <person name="Ilik V."/>
            <person name="Petrzelkova K.J."/>
            <person name="Pardy F."/>
            <person name="Fuh T."/>
            <person name="Niatou-Singa F.S."/>
            <person name="Gouil Q."/>
            <person name="Baker L."/>
            <person name="Ritchie M.E."/>
            <person name="Jex A.R."/>
            <person name="Gazzola D."/>
            <person name="Li H."/>
            <person name="Toshio Fujiwara R."/>
            <person name="Zhan B."/>
            <person name="Aroian R.V."/>
            <person name="Pafco B."/>
            <person name="Schwarz E.M."/>
        </authorList>
    </citation>
    <scope>NUCLEOTIDE SEQUENCE [LARGE SCALE GENOMIC DNA]</scope>
    <source>
        <strain evidence="1 2">Aroian</strain>
        <tissue evidence="1">Whole animal</tissue>
    </source>
</reference>
<sequence length="93" mass="11097">MKGRFDFINNTLVFLGTEPPGEIKVVTSPTLPVTLVFWERFFVWWYTYKNYYDFFTKWWSQSRMCSSGLGRRSHHTMLYTVIIIDTVIDSNLV</sequence>
<organism evidence="1 2">
    <name type="scientific">Necator americanus</name>
    <name type="common">Human hookworm</name>
    <dbReference type="NCBI Taxonomy" id="51031"/>
    <lineage>
        <taxon>Eukaryota</taxon>
        <taxon>Metazoa</taxon>
        <taxon>Ecdysozoa</taxon>
        <taxon>Nematoda</taxon>
        <taxon>Chromadorea</taxon>
        <taxon>Rhabditida</taxon>
        <taxon>Rhabditina</taxon>
        <taxon>Rhabditomorpha</taxon>
        <taxon>Strongyloidea</taxon>
        <taxon>Ancylostomatidae</taxon>
        <taxon>Bunostominae</taxon>
        <taxon>Necator</taxon>
    </lineage>
</organism>
<protein>
    <submittedName>
        <fullName evidence="1">Uncharacterized protein</fullName>
    </submittedName>
</protein>
<comment type="caution">
    <text evidence="1">The sequence shown here is derived from an EMBL/GenBank/DDBJ whole genome shotgun (WGS) entry which is preliminary data.</text>
</comment>
<proteinExistence type="predicted"/>
<dbReference type="EMBL" id="JAVFWL010000003">
    <property type="protein sequence ID" value="KAK6741149.1"/>
    <property type="molecule type" value="Genomic_DNA"/>
</dbReference>
<gene>
    <name evidence="1" type="primary">Necator_chrIII.g9934</name>
    <name evidence="1" type="ORF">RB195_009169</name>
</gene>
<accession>A0ABR1CS68</accession>